<reference evidence="1 2" key="1">
    <citation type="submission" date="2013-08" db="EMBL/GenBank/DDBJ databases">
        <authorList>
            <person name="Trees D."/>
        </authorList>
    </citation>
    <scope>NUCLEOTIDE SEQUENCE [LARGE SCALE GENOMIC DNA]</scope>
    <source>
        <strain evidence="1 2">3502</strain>
    </source>
</reference>
<dbReference type="AlphaFoldDB" id="A0AA44ZHT0"/>
<sequence length="40" mass="4545">MPADPDLSGAMKVCRPKSQTSADRLICLFFIALQKIRIYF</sequence>
<accession>A0AA44ZHT0</accession>
<proteinExistence type="predicted"/>
<gene>
    <name evidence="1" type="ORF">N776_11395</name>
</gene>
<name>A0AA44ZHT0_NEIGO</name>
<comment type="caution">
    <text evidence="1">The sequence shown here is derived from an EMBL/GenBank/DDBJ whole genome shotgun (WGS) entry which is preliminary data.</text>
</comment>
<organism evidence="1 2">
    <name type="scientific">Neisseria gonorrhoeae 3502</name>
    <dbReference type="NCBI Taxonomy" id="1193404"/>
    <lineage>
        <taxon>Bacteria</taxon>
        <taxon>Pseudomonadati</taxon>
        <taxon>Pseudomonadota</taxon>
        <taxon>Betaproteobacteria</taxon>
        <taxon>Neisseriales</taxon>
        <taxon>Neisseriaceae</taxon>
        <taxon>Neisseria</taxon>
    </lineage>
</organism>
<dbReference type="EMBL" id="AVBE01000002">
    <property type="protein sequence ID" value="PHJ36493.1"/>
    <property type="molecule type" value="Genomic_DNA"/>
</dbReference>
<evidence type="ECO:0000313" key="1">
    <source>
        <dbReference type="EMBL" id="PHJ36493.1"/>
    </source>
</evidence>
<protein>
    <submittedName>
        <fullName evidence="1">Uncharacterized protein</fullName>
    </submittedName>
</protein>
<evidence type="ECO:0000313" key="2">
    <source>
        <dbReference type="Proteomes" id="UP000223296"/>
    </source>
</evidence>
<dbReference type="Proteomes" id="UP000223296">
    <property type="component" value="Unassembled WGS sequence"/>
</dbReference>